<protein>
    <submittedName>
        <fullName evidence="3">Group 1 glycosyl transferase protein</fullName>
    </submittedName>
</protein>
<dbReference type="SUPFAM" id="SSF53756">
    <property type="entry name" value="UDP-Glycosyltransferase/glycogen phosphorylase"/>
    <property type="match status" value="1"/>
</dbReference>
<organism evidence="3">
    <name type="scientific">metagenome</name>
    <dbReference type="NCBI Taxonomy" id="256318"/>
    <lineage>
        <taxon>unclassified sequences</taxon>
        <taxon>metagenomes</taxon>
    </lineage>
</organism>
<dbReference type="Gene3D" id="3.40.50.2000">
    <property type="entry name" value="Glycogen Phosphorylase B"/>
    <property type="match status" value="2"/>
</dbReference>
<name>A0A2P2BZZ5_9ZZZZ</name>
<dbReference type="PANTHER" id="PTHR12526">
    <property type="entry name" value="GLYCOSYLTRANSFERASE"/>
    <property type="match status" value="1"/>
</dbReference>
<proteinExistence type="predicted"/>
<dbReference type="CDD" id="cd03801">
    <property type="entry name" value="GT4_PimA-like"/>
    <property type="match status" value="1"/>
</dbReference>
<dbReference type="PANTHER" id="PTHR12526:SF510">
    <property type="entry name" value="D-INOSITOL 3-PHOSPHATE GLYCOSYLTRANSFERASE"/>
    <property type="match status" value="1"/>
</dbReference>
<keyword evidence="2 3" id="KW-0808">Transferase</keyword>
<accession>A0A2P2BZZ5</accession>
<dbReference type="Pfam" id="PF13692">
    <property type="entry name" value="Glyco_trans_1_4"/>
    <property type="match status" value="1"/>
</dbReference>
<reference evidence="3" key="1">
    <citation type="submission" date="2015-08" db="EMBL/GenBank/DDBJ databases">
        <authorList>
            <person name="Babu N.S."/>
            <person name="Beckwith C.J."/>
            <person name="Beseler K.G."/>
            <person name="Brison A."/>
            <person name="Carone J.V."/>
            <person name="Caskin T.P."/>
            <person name="Diamond M."/>
            <person name="Durham M.E."/>
            <person name="Foxe J.M."/>
            <person name="Go M."/>
            <person name="Henderson B.A."/>
            <person name="Jones I.B."/>
            <person name="McGettigan J.A."/>
            <person name="Micheletti S.J."/>
            <person name="Nasrallah M.E."/>
            <person name="Ortiz D."/>
            <person name="Piller C.R."/>
            <person name="Privatt S.R."/>
            <person name="Schneider S.L."/>
            <person name="Sharp S."/>
            <person name="Smith T.C."/>
            <person name="Stanton J.D."/>
            <person name="Ullery H.E."/>
            <person name="Wilson R.J."/>
            <person name="Serrano M.G."/>
            <person name="Buck G."/>
            <person name="Lee V."/>
            <person name="Wang Y."/>
            <person name="Carvalho R."/>
            <person name="Voegtly L."/>
            <person name="Shi R."/>
            <person name="Duckworth R."/>
            <person name="Johnson A."/>
            <person name="Loviza R."/>
            <person name="Walstead R."/>
            <person name="Shah Z."/>
            <person name="Kiflezghi M."/>
            <person name="Wade K."/>
            <person name="Ball S.L."/>
            <person name="Bradley K.W."/>
            <person name="Asai D.J."/>
            <person name="Bowman C.A."/>
            <person name="Russell D.A."/>
            <person name="Pope W.H."/>
            <person name="Jacobs-Sera D."/>
            <person name="Hendrix R.W."/>
            <person name="Hatfull G.F."/>
        </authorList>
    </citation>
    <scope>NUCLEOTIDE SEQUENCE</scope>
</reference>
<dbReference type="GO" id="GO:0016757">
    <property type="term" value="F:glycosyltransferase activity"/>
    <property type="evidence" value="ECO:0007669"/>
    <property type="project" value="UniProtKB-KW"/>
</dbReference>
<dbReference type="AlphaFoldDB" id="A0A2P2BZZ5"/>
<evidence type="ECO:0000313" key="3">
    <source>
        <dbReference type="EMBL" id="CUR55306.1"/>
    </source>
</evidence>
<sequence>MSCVHVVVPAGLDDPSRPSGGNHYDRRVCDGLRARGWTVREHPVAGGWPHPSAADRDALSLLLSRIPDGARVLVDGLIASADTGPVSEQGERLRFVVLVHLPLGAGLTADPSAYASESTVLAAARAVVTTSRWTRQVLVSDYPLDPATVHVAAPGVDPAPGATGTPQGGELLCVAAVVPHKGHDLLLAALSDVRDRPWRLTCVGALDLAPGHVDALRRQAARSGIADRVTFLGPRTGADLQRAYAGSDVLVSASRGETFGMVVTEALAHGLPVIATEVGGLAEALGRTAHGVLPGLLVPPDDSAALARSLRSWLSDDGVRRALRLAAGERRSTLTDWSTTAEQVARVLARVA</sequence>
<gene>
    <name evidence="3" type="ORF">NOCA2240078</name>
</gene>
<keyword evidence="1" id="KW-0328">Glycosyltransferase</keyword>
<evidence type="ECO:0000256" key="2">
    <source>
        <dbReference type="ARBA" id="ARBA00022679"/>
    </source>
</evidence>
<dbReference type="EMBL" id="CZKA01000017">
    <property type="protein sequence ID" value="CUR55306.1"/>
    <property type="molecule type" value="Genomic_DNA"/>
</dbReference>
<evidence type="ECO:0000256" key="1">
    <source>
        <dbReference type="ARBA" id="ARBA00022676"/>
    </source>
</evidence>